<organism evidence="3">
    <name type="scientific">Nippostrongylus brasiliensis</name>
    <name type="common">Rat hookworm</name>
    <dbReference type="NCBI Taxonomy" id="27835"/>
    <lineage>
        <taxon>Eukaryota</taxon>
        <taxon>Metazoa</taxon>
        <taxon>Ecdysozoa</taxon>
        <taxon>Nematoda</taxon>
        <taxon>Chromadorea</taxon>
        <taxon>Rhabditida</taxon>
        <taxon>Rhabditina</taxon>
        <taxon>Rhabditomorpha</taxon>
        <taxon>Strongyloidea</taxon>
        <taxon>Heligmosomidae</taxon>
        <taxon>Nippostrongylus</taxon>
    </lineage>
</organism>
<name>A0A158R005_NIPBR</name>
<dbReference type="EMBL" id="UYSL01020435">
    <property type="protein sequence ID" value="VDL74596.1"/>
    <property type="molecule type" value="Genomic_DNA"/>
</dbReference>
<reference evidence="1 2" key="2">
    <citation type="submission" date="2018-11" db="EMBL/GenBank/DDBJ databases">
        <authorList>
            <consortium name="Pathogen Informatics"/>
        </authorList>
    </citation>
    <scope>NUCLEOTIDE SEQUENCE [LARGE SCALE GENOMIC DNA]</scope>
</reference>
<dbReference type="WBParaSite" id="NBR_0001100601-mRNA-1">
    <property type="protein sequence ID" value="NBR_0001100601-mRNA-1"/>
    <property type="gene ID" value="NBR_0001100601"/>
</dbReference>
<dbReference type="AlphaFoldDB" id="A0A158R005"/>
<evidence type="ECO:0000313" key="1">
    <source>
        <dbReference type="EMBL" id="VDL74596.1"/>
    </source>
</evidence>
<protein>
    <submittedName>
        <fullName evidence="3">Reverse transcriptase domain-containing protein</fullName>
    </submittedName>
</protein>
<keyword evidence="2" id="KW-1185">Reference proteome</keyword>
<dbReference type="Proteomes" id="UP000271162">
    <property type="component" value="Unassembled WGS sequence"/>
</dbReference>
<sequence>MEQLNQPSDIDFRGRHDDEAIASHTQTVGKVSSEVYPAIDHIMRRDDDSWTRRMTEVRTAAQAVREDLRKTDDRAQKPADDLRVTHANDVARLMDLIEMLFIKDTNVGAAPAEAPRMTSAQMVRRKLLREEYEVAKVFRQMLPAQWIGKISIWMFNVTERIASNPSKNSRFTEISGNGNVNNGKFLSSLRLTDDIVIFAKNTTEAEAMLRELDEAGRKIGLRTNRKKTQFSKNS</sequence>
<evidence type="ECO:0000313" key="2">
    <source>
        <dbReference type="Proteomes" id="UP000271162"/>
    </source>
</evidence>
<evidence type="ECO:0000313" key="3">
    <source>
        <dbReference type="WBParaSite" id="NBR_0001100601-mRNA-1"/>
    </source>
</evidence>
<gene>
    <name evidence="1" type="ORF">NBR_LOCUS11007</name>
</gene>
<accession>A0A158R005</accession>
<reference evidence="3" key="1">
    <citation type="submission" date="2016-04" db="UniProtKB">
        <authorList>
            <consortium name="WormBaseParasite"/>
        </authorList>
    </citation>
    <scope>IDENTIFICATION</scope>
</reference>
<proteinExistence type="predicted"/>